<evidence type="ECO:0000313" key="11">
    <source>
        <dbReference type="Proteomes" id="UP000315116"/>
    </source>
</evidence>
<dbReference type="Proteomes" id="UP000315116">
    <property type="component" value="Segment"/>
</dbReference>
<feature type="transmembrane region" description="Helical" evidence="9">
    <location>
        <begin position="110"/>
        <end position="129"/>
    </location>
</feature>
<keyword evidence="8" id="KW-1015">Disulfide bond</keyword>
<evidence type="ECO:0000256" key="9">
    <source>
        <dbReference type="SAM" id="Phobius"/>
    </source>
</evidence>
<keyword evidence="6 9" id="KW-1133">Transmembrane helix</keyword>
<keyword evidence="4" id="KW-0946">Virion</keyword>
<dbReference type="GO" id="GO:0019031">
    <property type="term" value="C:viral envelope"/>
    <property type="evidence" value="ECO:0007669"/>
    <property type="project" value="UniProtKB-KW"/>
</dbReference>
<dbReference type="EMBL" id="KX857216">
    <property type="protein sequence ID" value="ARF02795.1"/>
    <property type="molecule type" value="Genomic_DNA"/>
</dbReference>
<evidence type="ECO:0000256" key="8">
    <source>
        <dbReference type="ARBA" id="ARBA00023157"/>
    </source>
</evidence>
<evidence type="ECO:0000256" key="7">
    <source>
        <dbReference type="ARBA" id="ARBA00023136"/>
    </source>
</evidence>
<dbReference type="GO" id="GO:0055036">
    <property type="term" value="C:virion membrane"/>
    <property type="evidence" value="ECO:0007669"/>
    <property type="project" value="UniProtKB-SubCell"/>
</dbReference>
<dbReference type="Pfam" id="PF05313">
    <property type="entry name" value="Pox_P21"/>
    <property type="match status" value="1"/>
</dbReference>
<accession>A0A1V0S846</accession>
<protein>
    <submittedName>
        <fullName evidence="10">SWPV1-229</fullName>
    </submittedName>
</protein>
<evidence type="ECO:0000313" key="10">
    <source>
        <dbReference type="EMBL" id="ARF02795.1"/>
    </source>
</evidence>
<evidence type="ECO:0000256" key="2">
    <source>
        <dbReference type="ARBA" id="ARBA00022553"/>
    </source>
</evidence>
<evidence type="ECO:0000256" key="3">
    <source>
        <dbReference type="ARBA" id="ARBA00022692"/>
    </source>
</evidence>
<dbReference type="InterPro" id="IPR007977">
    <property type="entry name" value="Poxvirus_OPG144"/>
</dbReference>
<keyword evidence="2" id="KW-0597">Phosphoprotein</keyword>
<feature type="transmembrane region" description="Helical" evidence="9">
    <location>
        <begin position="76"/>
        <end position="104"/>
    </location>
</feature>
<sequence>MNNNYFKYYNVFEEFDAGAGIKEKELFTEDEQMSFLPKRMEFDGAERIYSNIINNEDLKSLLALIMLVLAINSNSLVALIFIILAAIFIPVPALVIAYCIAMHLKNPDGSYIGISILLMVASAVTIYLTSTSRINKGFKTALNIVLLVILGFYIVKIYGIDKQLTVKRTCRQPLGSFSERNVFPMNSY</sequence>
<feature type="transmembrane region" description="Helical" evidence="9">
    <location>
        <begin position="141"/>
        <end position="160"/>
    </location>
</feature>
<organism evidence="10 11">
    <name type="scientific">Shearwaterpox virus</name>
    <dbReference type="NCBI Taxonomy" id="1974596"/>
    <lineage>
        <taxon>Viruses</taxon>
        <taxon>Varidnaviria</taxon>
        <taxon>Bamfordvirae</taxon>
        <taxon>Nucleocytoviricota</taxon>
        <taxon>Pokkesviricetes</taxon>
        <taxon>Chitovirales</taxon>
        <taxon>Poxviridae</taxon>
        <taxon>Chordopoxvirinae</taxon>
        <taxon>Avipoxvirus</taxon>
        <taxon>Avipoxvirus canarypox</taxon>
        <taxon>Canarypox virus</taxon>
    </lineage>
</organism>
<reference evidence="10 11" key="1">
    <citation type="journal article" date="2017" name="BMC Genomics">
        <title>Genomic characterization of two novel pathogenic avipoxviruses isolated from pacific shearwaters (Ardenna spp.).</title>
        <authorList>
            <person name="Sarker S."/>
            <person name="Das S."/>
            <person name="Lavers J.L."/>
            <person name="Hutton I."/>
            <person name="Helbig K."/>
            <person name="Imbery J."/>
            <person name="Upton C."/>
            <person name="Raidal S.R."/>
        </authorList>
    </citation>
    <scope>NUCLEOTIDE SEQUENCE [LARGE SCALE GENOMIC DNA]</scope>
    <source>
        <strain evidence="10 11">SWPV-1</strain>
    </source>
</reference>
<keyword evidence="3 9" id="KW-0812">Transmembrane</keyword>
<keyword evidence="7 9" id="KW-0472">Membrane</keyword>
<proteinExistence type="predicted"/>
<evidence type="ECO:0000256" key="6">
    <source>
        <dbReference type="ARBA" id="ARBA00022989"/>
    </source>
</evidence>
<evidence type="ECO:0000256" key="5">
    <source>
        <dbReference type="ARBA" id="ARBA00022879"/>
    </source>
</evidence>
<name>A0A1V0S846_CNPV</name>
<evidence type="ECO:0000256" key="4">
    <source>
        <dbReference type="ARBA" id="ARBA00022844"/>
    </source>
</evidence>
<gene>
    <name evidence="10" type="primary">SWPV1-229</name>
</gene>
<dbReference type="GO" id="GO:0016020">
    <property type="term" value="C:membrane"/>
    <property type="evidence" value="ECO:0007669"/>
    <property type="project" value="InterPro"/>
</dbReference>
<keyword evidence="5" id="KW-0261">Viral envelope protein</keyword>
<evidence type="ECO:0000256" key="1">
    <source>
        <dbReference type="ARBA" id="ARBA00004385"/>
    </source>
</evidence>
<comment type="subcellular location">
    <subcellularLocation>
        <location evidence="1">Virion membrane</location>
        <topology evidence="1">Multi-pass membrane protein</topology>
    </subcellularLocation>
</comment>